<accession>A0A1I1PRG2</accession>
<reference evidence="2 3" key="1">
    <citation type="submission" date="2016-10" db="EMBL/GenBank/DDBJ databases">
        <authorList>
            <person name="de Groot N.N."/>
        </authorList>
    </citation>
    <scope>NUCLEOTIDE SEQUENCE [LARGE SCALE GENOMIC DNA]</scope>
    <source>
        <strain evidence="2 3">DSM 26130</strain>
    </source>
</reference>
<sequence length="154" mass="16832">MKRYVYVLCLAIAFAGLSSCSKNNDPEPVSPVVGRWELNRGLLSGFLAPNTNINGAGIDLYNYDFGSYSSRIDIRTDKSFLDNIKSDGGVGDATGTWDYTNTSLTLNYDNGDKETYTYSSNKGIEELTSTTSDITLPISSTSTAAGKLQYVYRK</sequence>
<evidence type="ECO:0008006" key="4">
    <source>
        <dbReference type="Google" id="ProtNLM"/>
    </source>
</evidence>
<dbReference type="OrthoDB" id="961488at2"/>
<evidence type="ECO:0000256" key="1">
    <source>
        <dbReference type="SAM" id="SignalP"/>
    </source>
</evidence>
<dbReference type="Proteomes" id="UP000198598">
    <property type="component" value="Unassembled WGS sequence"/>
</dbReference>
<feature type="signal peptide" evidence="1">
    <location>
        <begin position="1"/>
        <end position="24"/>
    </location>
</feature>
<organism evidence="2 3">
    <name type="scientific">Spirosoma endophyticum</name>
    <dbReference type="NCBI Taxonomy" id="662367"/>
    <lineage>
        <taxon>Bacteria</taxon>
        <taxon>Pseudomonadati</taxon>
        <taxon>Bacteroidota</taxon>
        <taxon>Cytophagia</taxon>
        <taxon>Cytophagales</taxon>
        <taxon>Cytophagaceae</taxon>
        <taxon>Spirosoma</taxon>
    </lineage>
</organism>
<keyword evidence="1" id="KW-0732">Signal</keyword>
<feature type="chain" id="PRO_5011532098" description="Lipocalin-like domain-containing protein" evidence="1">
    <location>
        <begin position="25"/>
        <end position="154"/>
    </location>
</feature>
<protein>
    <recommendedName>
        <fullName evidence="4">Lipocalin-like domain-containing protein</fullName>
    </recommendedName>
</protein>
<name>A0A1I1PRG2_9BACT</name>
<dbReference type="EMBL" id="FOLQ01000003">
    <property type="protein sequence ID" value="SFD10178.1"/>
    <property type="molecule type" value="Genomic_DNA"/>
</dbReference>
<dbReference type="AlphaFoldDB" id="A0A1I1PRG2"/>
<proteinExistence type="predicted"/>
<dbReference type="PROSITE" id="PS51257">
    <property type="entry name" value="PROKAR_LIPOPROTEIN"/>
    <property type="match status" value="1"/>
</dbReference>
<dbReference type="RefSeq" id="WP_093825764.1">
    <property type="nucleotide sequence ID" value="NZ_FOLQ01000003.1"/>
</dbReference>
<gene>
    <name evidence="2" type="ORF">SAMN05216167_103316</name>
</gene>
<keyword evidence="3" id="KW-1185">Reference proteome</keyword>
<evidence type="ECO:0000313" key="2">
    <source>
        <dbReference type="EMBL" id="SFD10178.1"/>
    </source>
</evidence>
<evidence type="ECO:0000313" key="3">
    <source>
        <dbReference type="Proteomes" id="UP000198598"/>
    </source>
</evidence>